<feature type="transmembrane region" description="Helical" evidence="15">
    <location>
        <begin position="696"/>
        <end position="718"/>
    </location>
</feature>
<dbReference type="Pfam" id="PF15974">
    <property type="entry name" value="Cadherin_tail"/>
    <property type="match status" value="1"/>
</dbReference>
<feature type="domain" description="Cadherin" evidence="17">
    <location>
        <begin position="350"/>
        <end position="454"/>
    </location>
</feature>
<dbReference type="Proteomes" id="UP000515152">
    <property type="component" value="Chromosome 20"/>
</dbReference>
<dbReference type="GO" id="GO:0007156">
    <property type="term" value="P:homophilic cell adhesion via plasma membrane adhesion molecules"/>
    <property type="evidence" value="ECO:0007669"/>
    <property type="project" value="InterPro"/>
</dbReference>
<dbReference type="Pfam" id="PF08266">
    <property type="entry name" value="Cadherin_2"/>
    <property type="match status" value="1"/>
</dbReference>
<comment type="function">
    <text evidence="1">Potential calcium-dependent cell-adhesion protein. May be involved in the establishment and maintenance of specific neuronal connections in the brain.</text>
</comment>
<keyword evidence="7 13" id="KW-0106">Calcium</keyword>
<keyword evidence="5 16" id="KW-0732">Signal</keyword>
<feature type="region of interest" description="Disordered" evidence="14">
    <location>
        <begin position="816"/>
        <end position="849"/>
    </location>
</feature>
<evidence type="ECO:0000256" key="7">
    <source>
        <dbReference type="ARBA" id="ARBA00022837"/>
    </source>
</evidence>
<dbReference type="Gene3D" id="2.60.40.60">
    <property type="entry name" value="Cadherins"/>
    <property type="match status" value="6"/>
</dbReference>
<dbReference type="GeneID" id="105912957"/>
<feature type="compositionally biased region" description="Basic residues" evidence="14">
    <location>
        <begin position="1002"/>
        <end position="1012"/>
    </location>
</feature>
<dbReference type="FunFam" id="2.60.40.60:FF:000018">
    <property type="entry name" value="Protocadherin gamma c3"/>
    <property type="match status" value="1"/>
</dbReference>
<dbReference type="PRINTS" id="PR00205">
    <property type="entry name" value="CADHERIN"/>
</dbReference>
<feature type="domain" description="Cadherin" evidence="17">
    <location>
        <begin position="26"/>
        <end position="132"/>
    </location>
</feature>
<dbReference type="FunFam" id="2.60.40.60:FF:000006">
    <property type="entry name" value="Protocadherin alpha 2"/>
    <property type="match status" value="1"/>
</dbReference>
<feature type="compositionally biased region" description="Polar residues" evidence="14">
    <location>
        <begin position="816"/>
        <end position="835"/>
    </location>
</feature>
<evidence type="ECO:0000256" key="1">
    <source>
        <dbReference type="ARBA" id="ARBA00003436"/>
    </source>
</evidence>
<evidence type="ECO:0000256" key="15">
    <source>
        <dbReference type="SAM" id="Phobius"/>
    </source>
</evidence>
<dbReference type="PROSITE" id="PS51257">
    <property type="entry name" value="PROKAR_LIPOPROTEIN"/>
    <property type="match status" value="1"/>
</dbReference>
<evidence type="ECO:0000256" key="16">
    <source>
        <dbReference type="SAM" id="SignalP"/>
    </source>
</evidence>
<dbReference type="GO" id="GO:0009653">
    <property type="term" value="P:anatomical structure morphogenesis"/>
    <property type="evidence" value="ECO:0007669"/>
    <property type="project" value="UniProtKB-ARBA"/>
</dbReference>
<name>A0A6P8H6Q6_CLUHA</name>
<feature type="chain" id="PRO_5027955845" description="Protocadherin gamma-C3" evidence="16">
    <location>
        <begin position="29"/>
        <end position="1012"/>
    </location>
</feature>
<evidence type="ECO:0000256" key="14">
    <source>
        <dbReference type="SAM" id="MobiDB-lite"/>
    </source>
</evidence>
<dbReference type="InterPro" id="IPR050174">
    <property type="entry name" value="Protocadherin/Cadherin-CA"/>
</dbReference>
<organism evidence="18 19">
    <name type="scientific">Clupea harengus</name>
    <name type="common">Atlantic herring</name>
    <dbReference type="NCBI Taxonomy" id="7950"/>
    <lineage>
        <taxon>Eukaryota</taxon>
        <taxon>Metazoa</taxon>
        <taxon>Chordata</taxon>
        <taxon>Craniata</taxon>
        <taxon>Vertebrata</taxon>
        <taxon>Euteleostomi</taxon>
        <taxon>Actinopterygii</taxon>
        <taxon>Neopterygii</taxon>
        <taxon>Teleostei</taxon>
        <taxon>Clupei</taxon>
        <taxon>Clupeiformes</taxon>
        <taxon>Clupeoidei</taxon>
        <taxon>Clupeidae</taxon>
        <taxon>Clupea</taxon>
    </lineage>
</organism>
<dbReference type="PANTHER" id="PTHR24028:SF264">
    <property type="entry name" value="PROTOCADHERIN 1 GAMMA 32"/>
    <property type="match status" value="1"/>
</dbReference>
<evidence type="ECO:0000256" key="8">
    <source>
        <dbReference type="ARBA" id="ARBA00022889"/>
    </source>
</evidence>
<dbReference type="PANTHER" id="PTHR24028">
    <property type="entry name" value="CADHERIN-87A"/>
    <property type="match status" value="1"/>
</dbReference>
<feature type="domain" description="Cadherin" evidence="17">
    <location>
        <begin position="242"/>
        <end position="349"/>
    </location>
</feature>
<dbReference type="SUPFAM" id="SSF49313">
    <property type="entry name" value="Cadherin-like"/>
    <property type="match status" value="6"/>
</dbReference>
<accession>A0A6P8H6Q6</accession>
<keyword evidence="8" id="KW-0130">Cell adhesion</keyword>
<keyword evidence="3" id="KW-1003">Cell membrane</keyword>
<evidence type="ECO:0000256" key="6">
    <source>
        <dbReference type="ARBA" id="ARBA00022737"/>
    </source>
</evidence>
<dbReference type="FunFam" id="2.60.40.60:FF:000185">
    <property type="entry name" value="Protocadherin 2 alpha c"/>
    <property type="match status" value="1"/>
</dbReference>
<evidence type="ECO:0000256" key="12">
    <source>
        <dbReference type="ARBA" id="ARBA00074462"/>
    </source>
</evidence>
<dbReference type="InterPro" id="IPR032455">
    <property type="entry name" value="Cadherin_C"/>
</dbReference>
<dbReference type="FunFam" id="2.60.40.60:FF:000001">
    <property type="entry name" value="Protocadherin alpha 2"/>
    <property type="match status" value="1"/>
</dbReference>
<sequence>MERKWRQSSEWPVLWLSLSLACLSRAVAELNYSVSEEVPPGSVVGSIAKDLGLNTQRIKDRNLRIISDSSAHYFEINSVSGALVIKEIIDREVMCGLSSTCSLHLQIVLQNPLEMHRVLVEILDVNDNAPQFPARNTTLEISEAAAPGTRFRLESAHDPDVGINSLRTYQLASNDFFAVTVETKSDGSKFPELVVEKALDRETLAGFRLLLTAVDGGQPEKSGTTLVLIKILDVNDNAPVFEQLVIRVRLLENSVSGTLVTQLNATDIDSGMNGQITYHFSKYTPDRILKLFSVDSKTGEILVTGDIDYEMADMYDVTIQARDSGTPAMEGSCNVKIEIIDVNDNTPEVTLTSLTSPIREDAEPGTVIALISAKDLDSSKNGEVTLKVASGLPFKLMSVFGEHYKLVTDGRLDREAVSEYNVVVMATDAGTPPLSSQKAFVVALSDVNDNAPTFSQSSYSVDITENNAPGTPIVTVFASDPDAGDNARLSYSILESSVHGTSVASYVYINQDNGNVFSMRSLDYEQMNAFQIHVQVRDAGTPPSTSNVTVHVFVVDQNDNPPNILYPAHNAEDGIQLTIPGSALGGHVVGKIVAVDPDSGYNAWLSYSIPPSPESALFRVDPHSGQLRTVRKLAEDDKEVVGNTYSFAVVVKDNGEPQLSSSVSVTVTVEEEGADVSSDSRRISRRGPDWMTNSTLYLIASLAAVTGVFLITMVVLLVRCLRNRSDSDCCSGRKGVRPRPSYHLRNQKDPHLQLNTDGPIRYMEVVGGPQEPYTRTYRPCYSTLSSRSDFVFVKTPMLSHNNTLNMTLTRKHLTNSANEQKPPNQDWRFNQNQRPGPSGRTKSHSPYLRWTPPRKIRATANPDVPVGTGPWPQPPTEAEQLQALMAAANEVSEATNTLTPGTMGLSTRYSPQFTLQHVPDYRQNVYIPGSTATLGSNPQQQMLQQQLQQQHLQQQHLQQQQQLQLQQQMLPQREALPPPQAVAAADDADQPDASKANQTPASKKKSTKKDKK</sequence>
<evidence type="ECO:0000256" key="4">
    <source>
        <dbReference type="ARBA" id="ARBA00022692"/>
    </source>
</evidence>
<dbReference type="InterPro" id="IPR031904">
    <property type="entry name" value="Cadherin_CBD"/>
</dbReference>
<evidence type="ECO:0000256" key="11">
    <source>
        <dbReference type="ARBA" id="ARBA00023180"/>
    </source>
</evidence>
<dbReference type="InterPro" id="IPR002126">
    <property type="entry name" value="Cadherin-like_dom"/>
</dbReference>
<feature type="region of interest" description="Disordered" evidence="14">
    <location>
        <begin position="732"/>
        <end position="751"/>
    </location>
</feature>
<dbReference type="CDD" id="cd11304">
    <property type="entry name" value="Cadherin_repeat"/>
    <property type="match status" value="6"/>
</dbReference>
<dbReference type="FunFam" id="2.60.40.60:FF:000004">
    <property type="entry name" value="Protocadherin 1 gamma 2"/>
    <property type="match status" value="1"/>
</dbReference>
<keyword evidence="18" id="KW-1185">Reference proteome</keyword>
<feature type="domain" description="Cadherin" evidence="17">
    <location>
        <begin position="455"/>
        <end position="564"/>
    </location>
</feature>
<keyword evidence="6" id="KW-0677">Repeat</keyword>
<dbReference type="InterPro" id="IPR020894">
    <property type="entry name" value="Cadherin_CS"/>
</dbReference>
<feature type="signal peptide" evidence="16">
    <location>
        <begin position="1"/>
        <end position="28"/>
    </location>
</feature>
<dbReference type="InterPro" id="IPR015919">
    <property type="entry name" value="Cadherin-like_sf"/>
</dbReference>
<keyword evidence="9 15" id="KW-1133">Transmembrane helix</keyword>
<evidence type="ECO:0000313" key="19">
    <source>
        <dbReference type="RefSeq" id="XP_031443065.1"/>
    </source>
</evidence>
<dbReference type="RefSeq" id="XP_031443065.1">
    <property type="nucleotide sequence ID" value="XM_031587205.2"/>
</dbReference>
<gene>
    <name evidence="19" type="primary">LOC105912957</name>
</gene>
<keyword evidence="10 15" id="KW-0472">Membrane</keyword>
<evidence type="ECO:0000256" key="2">
    <source>
        <dbReference type="ARBA" id="ARBA00004251"/>
    </source>
</evidence>
<dbReference type="InterPro" id="IPR013164">
    <property type="entry name" value="Cadherin_N"/>
</dbReference>
<evidence type="ECO:0000256" key="13">
    <source>
        <dbReference type="PROSITE-ProRule" id="PRU00043"/>
    </source>
</evidence>
<dbReference type="PROSITE" id="PS00232">
    <property type="entry name" value="CADHERIN_1"/>
    <property type="match status" value="4"/>
</dbReference>
<comment type="subcellular location">
    <subcellularLocation>
        <location evidence="2">Cell membrane</location>
        <topology evidence="2">Single-pass type I membrane protein</topology>
    </subcellularLocation>
</comment>
<evidence type="ECO:0000256" key="3">
    <source>
        <dbReference type="ARBA" id="ARBA00022475"/>
    </source>
</evidence>
<dbReference type="AlphaFoldDB" id="A0A6P8H6Q6"/>
<dbReference type="PROSITE" id="PS50268">
    <property type="entry name" value="CADHERIN_2"/>
    <property type="match status" value="6"/>
</dbReference>
<protein>
    <recommendedName>
        <fullName evidence="12">Protocadherin gamma-C3</fullName>
    </recommendedName>
</protein>
<feature type="domain" description="Cadherin" evidence="17">
    <location>
        <begin position="133"/>
        <end position="241"/>
    </location>
</feature>
<dbReference type="Pfam" id="PF00028">
    <property type="entry name" value="Cadherin"/>
    <property type="match status" value="5"/>
</dbReference>
<feature type="domain" description="Cadherin" evidence="17">
    <location>
        <begin position="571"/>
        <end position="690"/>
    </location>
</feature>
<keyword evidence="11" id="KW-0325">Glycoprotein</keyword>
<evidence type="ECO:0000256" key="10">
    <source>
        <dbReference type="ARBA" id="ARBA00023136"/>
    </source>
</evidence>
<evidence type="ECO:0000256" key="5">
    <source>
        <dbReference type="ARBA" id="ARBA00022729"/>
    </source>
</evidence>
<dbReference type="GO" id="GO:0005509">
    <property type="term" value="F:calcium ion binding"/>
    <property type="evidence" value="ECO:0007669"/>
    <property type="project" value="UniProtKB-UniRule"/>
</dbReference>
<reference evidence="19" key="1">
    <citation type="submission" date="2025-08" db="UniProtKB">
        <authorList>
            <consortium name="RefSeq"/>
        </authorList>
    </citation>
    <scope>IDENTIFICATION</scope>
</reference>
<evidence type="ECO:0000259" key="17">
    <source>
        <dbReference type="PROSITE" id="PS50268"/>
    </source>
</evidence>
<dbReference type="SMART" id="SM00112">
    <property type="entry name" value="CA"/>
    <property type="match status" value="6"/>
</dbReference>
<dbReference type="Pfam" id="PF16492">
    <property type="entry name" value="Cadherin_C_2"/>
    <property type="match status" value="1"/>
</dbReference>
<proteinExistence type="predicted"/>
<dbReference type="FunFam" id="2.60.40.60:FF:000002">
    <property type="entry name" value="Protocadherin alpha 2"/>
    <property type="match status" value="1"/>
</dbReference>
<evidence type="ECO:0000313" key="18">
    <source>
        <dbReference type="Proteomes" id="UP000515152"/>
    </source>
</evidence>
<feature type="region of interest" description="Disordered" evidence="14">
    <location>
        <begin position="969"/>
        <end position="1012"/>
    </location>
</feature>
<keyword evidence="4 15" id="KW-0812">Transmembrane</keyword>
<dbReference type="GO" id="GO:0005886">
    <property type="term" value="C:plasma membrane"/>
    <property type="evidence" value="ECO:0007669"/>
    <property type="project" value="UniProtKB-SubCell"/>
</dbReference>
<evidence type="ECO:0000256" key="9">
    <source>
        <dbReference type="ARBA" id="ARBA00022989"/>
    </source>
</evidence>